<dbReference type="CDD" id="cd09272">
    <property type="entry name" value="RNase_HI_RT_Ty1"/>
    <property type="match status" value="1"/>
</dbReference>
<comment type="caution">
    <text evidence="1">The sequence shown here is derived from an EMBL/GenBank/DDBJ whole genome shotgun (WGS) entry which is preliminary data.</text>
</comment>
<dbReference type="PANTHER" id="PTHR11439:SF440">
    <property type="entry name" value="INTEGRASE CATALYTIC DOMAIN-CONTAINING PROTEIN"/>
    <property type="match status" value="1"/>
</dbReference>
<reference evidence="1" key="1">
    <citation type="submission" date="2024-01" db="EMBL/GenBank/DDBJ databases">
        <authorList>
            <person name="Webb A."/>
        </authorList>
    </citation>
    <scope>NUCLEOTIDE SEQUENCE</scope>
    <source>
        <strain evidence="1">Pm1</strain>
    </source>
</reference>
<protein>
    <submittedName>
        <fullName evidence="1">Uncharacterized protein</fullName>
    </submittedName>
</protein>
<dbReference type="AlphaFoldDB" id="A0AAV1UA30"/>
<proteinExistence type="predicted"/>
<dbReference type="Proteomes" id="UP001162060">
    <property type="component" value="Unassembled WGS sequence"/>
</dbReference>
<evidence type="ECO:0000313" key="2">
    <source>
        <dbReference type="Proteomes" id="UP001162060"/>
    </source>
</evidence>
<evidence type="ECO:0000313" key="1">
    <source>
        <dbReference type="EMBL" id="CAK7931016.1"/>
    </source>
</evidence>
<organism evidence="1 2">
    <name type="scientific">Peronospora matthiolae</name>
    <dbReference type="NCBI Taxonomy" id="2874970"/>
    <lineage>
        <taxon>Eukaryota</taxon>
        <taxon>Sar</taxon>
        <taxon>Stramenopiles</taxon>
        <taxon>Oomycota</taxon>
        <taxon>Peronosporomycetes</taxon>
        <taxon>Peronosporales</taxon>
        <taxon>Peronosporaceae</taxon>
        <taxon>Peronospora</taxon>
    </lineage>
</organism>
<dbReference type="PANTHER" id="PTHR11439">
    <property type="entry name" value="GAG-POL-RELATED RETROTRANSPOSON"/>
    <property type="match status" value="1"/>
</dbReference>
<name>A0AAV1UA30_9STRA</name>
<sequence>MRVVLNDNGGYQLDQEEALNDLLHEHGLSNANSTLVPIGFDCYEIHPSDNALLEDKGKNGLPTDKELQSLVGSLLWVARCTRPDIVFAVHKATHQTHQPLLHDWKLAKRVTRYLKGTKSMKLNMTPSENDRMSIVVENYSDADFASDKSDRKSLTGGIIFLNGMAVSWCAKKQGGVSLSIMEGKFVAASEVARELLGIREMLCKFGAVPKLPMSMHFDNQAAIRQLEIEASSLKAKHIDVRVKFVYNFARRGIVLAL</sequence>
<accession>A0AAV1UA30</accession>
<dbReference type="EMBL" id="CAKLBY020000171">
    <property type="protein sequence ID" value="CAK7931016.1"/>
    <property type="molecule type" value="Genomic_DNA"/>
</dbReference>
<gene>
    <name evidence="1" type="ORF">PM001_LOCUS16166</name>
</gene>